<dbReference type="GO" id="GO:0003700">
    <property type="term" value="F:DNA-binding transcription factor activity"/>
    <property type="evidence" value="ECO:0007669"/>
    <property type="project" value="InterPro"/>
</dbReference>
<sequence length="328" mass="35855">MHTSPVFSTPYEDFLTSPLSEDPLLEFLSPNCDTPYSEFLPTPEVRGRSAALPPVSPVSSTGSDGNRNNGSGSGSNSHQPTPLIASNESAFDSSGDPPLFSSIFGEHESSTVGSGPSTLFGDVPPLQDKSMQPPPPPPSFLFSLAAPPTHPHPKLDTSNLYTISPALEDDLHEFPSSPGPGPIRRSTRSTTAPLRSAAEGRYTGTRRNVTPSTLIPDDAPIQRRNYTGVTTSPTRARRRPSTSHDFDPSTLTTEAELEAARAQGQLTQVEYKRIQNTLAARKSRKRKLQYQMDLEDRVKELERERDEWKERAVMLVGMVRARGGEVNF</sequence>
<organism evidence="4 5">
    <name type="scientific">Pterulicium gracile</name>
    <dbReference type="NCBI Taxonomy" id="1884261"/>
    <lineage>
        <taxon>Eukaryota</taxon>
        <taxon>Fungi</taxon>
        <taxon>Dikarya</taxon>
        <taxon>Basidiomycota</taxon>
        <taxon>Agaricomycotina</taxon>
        <taxon>Agaricomycetes</taxon>
        <taxon>Agaricomycetidae</taxon>
        <taxon>Agaricales</taxon>
        <taxon>Pleurotineae</taxon>
        <taxon>Pterulaceae</taxon>
        <taxon>Pterulicium</taxon>
    </lineage>
</organism>
<evidence type="ECO:0000256" key="1">
    <source>
        <dbReference type="SAM" id="Coils"/>
    </source>
</evidence>
<keyword evidence="5" id="KW-1185">Reference proteome</keyword>
<feature type="domain" description="BZIP" evidence="3">
    <location>
        <begin position="272"/>
        <end position="315"/>
    </location>
</feature>
<evidence type="ECO:0000256" key="2">
    <source>
        <dbReference type="SAM" id="MobiDB-lite"/>
    </source>
</evidence>
<feature type="region of interest" description="Disordered" evidence="2">
    <location>
        <begin position="23"/>
        <end position="249"/>
    </location>
</feature>
<dbReference type="OrthoDB" id="2257100at2759"/>
<evidence type="ECO:0000259" key="3">
    <source>
        <dbReference type="PROSITE" id="PS50217"/>
    </source>
</evidence>
<dbReference type="Proteomes" id="UP000305067">
    <property type="component" value="Unassembled WGS sequence"/>
</dbReference>
<dbReference type="Gene3D" id="3.30.160.60">
    <property type="entry name" value="Classic Zinc Finger"/>
    <property type="match status" value="1"/>
</dbReference>
<feature type="compositionally biased region" description="Polar residues" evidence="2">
    <location>
        <begin position="78"/>
        <end position="92"/>
    </location>
</feature>
<keyword evidence="1" id="KW-0175">Coiled coil</keyword>
<reference evidence="4 5" key="1">
    <citation type="journal article" date="2019" name="Nat. Ecol. Evol.">
        <title>Megaphylogeny resolves global patterns of mushroom evolution.</title>
        <authorList>
            <person name="Varga T."/>
            <person name="Krizsan K."/>
            <person name="Foldi C."/>
            <person name="Dima B."/>
            <person name="Sanchez-Garcia M."/>
            <person name="Sanchez-Ramirez S."/>
            <person name="Szollosi G.J."/>
            <person name="Szarkandi J.G."/>
            <person name="Papp V."/>
            <person name="Albert L."/>
            <person name="Andreopoulos W."/>
            <person name="Angelini C."/>
            <person name="Antonin V."/>
            <person name="Barry K.W."/>
            <person name="Bougher N.L."/>
            <person name="Buchanan P."/>
            <person name="Buyck B."/>
            <person name="Bense V."/>
            <person name="Catcheside P."/>
            <person name="Chovatia M."/>
            <person name="Cooper J."/>
            <person name="Damon W."/>
            <person name="Desjardin D."/>
            <person name="Finy P."/>
            <person name="Geml J."/>
            <person name="Haridas S."/>
            <person name="Hughes K."/>
            <person name="Justo A."/>
            <person name="Karasinski D."/>
            <person name="Kautmanova I."/>
            <person name="Kiss B."/>
            <person name="Kocsube S."/>
            <person name="Kotiranta H."/>
            <person name="LaButti K.M."/>
            <person name="Lechner B.E."/>
            <person name="Liimatainen K."/>
            <person name="Lipzen A."/>
            <person name="Lukacs Z."/>
            <person name="Mihaltcheva S."/>
            <person name="Morgado L.N."/>
            <person name="Niskanen T."/>
            <person name="Noordeloos M.E."/>
            <person name="Ohm R.A."/>
            <person name="Ortiz-Santana B."/>
            <person name="Ovrebo C."/>
            <person name="Racz N."/>
            <person name="Riley R."/>
            <person name="Savchenko A."/>
            <person name="Shiryaev A."/>
            <person name="Soop K."/>
            <person name="Spirin V."/>
            <person name="Szebenyi C."/>
            <person name="Tomsovsky M."/>
            <person name="Tulloss R.E."/>
            <person name="Uehling J."/>
            <person name="Grigoriev I.V."/>
            <person name="Vagvolgyi C."/>
            <person name="Papp T."/>
            <person name="Martin F.M."/>
            <person name="Miettinen O."/>
            <person name="Hibbett D.S."/>
            <person name="Nagy L.G."/>
        </authorList>
    </citation>
    <scope>NUCLEOTIDE SEQUENCE [LARGE SCALE GENOMIC DNA]</scope>
    <source>
        <strain evidence="4 5">CBS 309.79</strain>
    </source>
</reference>
<dbReference type="AlphaFoldDB" id="A0A5C3Q7F8"/>
<evidence type="ECO:0000313" key="4">
    <source>
        <dbReference type="EMBL" id="TFK97691.1"/>
    </source>
</evidence>
<dbReference type="InterPro" id="IPR046347">
    <property type="entry name" value="bZIP_sf"/>
</dbReference>
<protein>
    <recommendedName>
        <fullName evidence="3">BZIP domain-containing protein</fullName>
    </recommendedName>
</protein>
<feature type="compositionally biased region" description="Low complexity" evidence="2">
    <location>
        <begin position="57"/>
        <end position="77"/>
    </location>
</feature>
<evidence type="ECO:0000313" key="5">
    <source>
        <dbReference type="Proteomes" id="UP000305067"/>
    </source>
</evidence>
<accession>A0A5C3Q7F8</accession>
<dbReference type="EMBL" id="ML178845">
    <property type="protein sequence ID" value="TFK97691.1"/>
    <property type="molecule type" value="Genomic_DNA"/>
</dbReference>
<name>A0A5C3Q7F8_9AGAR</name>
<dbReference type="STRING" id="1884261.A0A5C3Q7F8"/>
<feature type="coiled-coil region" evidence="1">
    <location>
        <begin position="284"/>
        <end position="318"/>
    </location>
</feature>
<dbReference type="InterPro" id="IPR004827">
    <property type="entry name" value="bZIP"/>
</dbReference>
<proteinExistence type="predicted"/>
<gene>
    <name evidence="4" type="ORF">BDV98DRAFT_574038</name>
</gene>
<dbReference type="PROSITE" id="PS50217">
    <property type="entry name" value="BZIP"/>
    <property type="match status" value="1"/>
</dbReference>
<dbReference type="PROSITE" id="PS00036">
    <property type="entry name" value="BZIP_BASIC"/>
    <property type="match status" value="1"/>
</dbReference>
<feature type="non-terminal residue" evidence="4">
    <location>
        <position position="328"/>
    </location>
</feature>
<dbReference type="CDD" id="cd12193">
    <property type="entry name" value="bZIP_GCN4"/>
    <property type="match status" value="1"/>
</dbReference>
<dbReference type="Pfam" id="PF00170">
    <property type="entry name" value="bZIP_1"/>
    <property type="match status" value="1"/>
</dbReference>
<dbReference type="SUPFAM" id="SSF57959">
    <property type="entry name" value="Leucine zipper domain"/>
    <property type="match status" value="1"/>
</dbReference>